<feature type="transmembrane region" description="Helical" evidence="2">
    <location>
        <begin position="268"/>
        <end position="290"/>
    </location>
</feature>
<reference evidence="3" key="1">
    <citation type="submission" date="2017-11" db="EMBL/GenBank/DDBJ databases">
        <title>The Silenced vanM Gene Cluster on Plasmid was Prevalent in Clinical Isolates of Enterococci from Hangzhou, China.</title>
        <authorList>
            <person name="Sun L."/>
            <person name="Qu T."/>
            <person name="Chen Y."/>
            <person name="Fu Y."/>
            <person name="Yang Q."/>
            <person name="Yu Y."/>
        </authorList>
    </citation>
    <scope>NUCLEOTIDE SEQUENCE</scope>
    <source>
        <strain evidence="3">SRR6</strain>
        <plasmid evidence="3">pEMSRR6</plasmid>
    </source>
</reference>
<organism evidence="3">
    <name type="scientific">Enterococcus faecium</name>
    <name type="common">Streptococcus faecium</name>
    <dbReference type="NCBI Taxonomy" id="1352"/>
    <lineage>
        <taxon>Bacteria</taxon>
        <taxon>Bacillati</taxon>
        <taxon>Bacillota</taxon>
        <taxon>Bacilli</taxon>
        <taxon>Lactobacillales</taxon>
        <taxon>Enterococcaceae</taxon>
        <taxon>Enterococcus</taxon>
    </lineage>
</organism>
<feature type="transmembrane region" description="Helical" evidence="2">
    <location>
        <begin position="631"/>
        <end position="653"/>
    </location>
</feature>
<feature type="compositionally biased region" description="Basic and acidic residues" evidence="1">
    <location>
        <begin position="1046"/>
        <end position="1070"/>
    </location>
</feature>
<dbReference type="EMBL" id="MG640601">
    <property type="protein sequence ID" value="AYF52791.1"/>
    <property type="molecule type" value="Genomic_DNA"/>
</dbReference>
<feature type="region of interest" description="Disordered" evidence="1">
    <location>
        <begin position="448"/>
        <end position="468"/>
    </location>
</feature>
<keyword evidence="2" id="KW-0472">Membrane</keyword>
<evidence type="ECO:0000256" key="2">
    <source>
        <dbReference type="SAM" id="Phobius"/>
    </source>
</evidence>
<gene>
    <name evidence="4" type="ORF">FCF09_14355</name>
</gene>
<sequence>MKFKKYLLQNLRIKRWVVRGLVIGGVLAVTLGAPFGMNDPTPDNQDSKQETVINKNVAYAESKPAEQGMWTLYARILMGDKEVNDSAAKTGQMNLLGQGGISADFPYSDISKQGNSIAGGNAGTQLASTLATYSYYGYIETVSGNAIASQASSILGSIGRTIGSFIGSISLILSNIAESINELLGKFFMSMNIFSLMGWGEGGSDVSNPVSKALTSLLNNLGLNNELFKAIASLSMLFFTAILGYQGMKLLSKDGVNSKGLSPVLEKWIVRIFVLFIFLPVAGSLLGVYINGIQSAKKDGDIPTNVVSDYIINTRLWASTQNLAPSSDTGGDVPDGKPTSEIKFVDTDYEPSKKSEMIRMINTSSYARQNNDLDSNSVGMALLKEWSSNDTFNVNTYAGDVNVAENDAYMGRAPAVWTGYNLGDGKEGNAIKKPTNLNGYIWSANQNVTDDNRKPDGKGTTNNFDATQPWGVANNATFSTQSVALMLQSALDTSGAKFYAYNIAPSGIQGSAKNMSTVKTEWRTASLVGHGAMGKFGSWLAMNAESIVLAVLYLACAWAMFNVNIVKAFKREFVRVWEVVLTGSLAAGAGVMAISLGVVTTSLIGLQLPIFLITFVRAFGDTAVGFIPNTLLGDGVANIVRSAMVLGVGYLLVFKKGEKVNNNLINMLIGLPLEVAFGFDERAKLLFGNRNDAVRVVDGVSKAIKKSQGAKNPYYDGGRGSVKDMVAGGLGAVGAQGIADRLNNMGDSNADAKTIADKVVPETPASVPFNGGGVGGTINNTSFKDLVRQDQLRNNSQQYSDHLGRMVDEKGNFVDENGEVLKDSKFGKDAKGNFIDDKGRLVDEDGNLIDTNGKPLEDNEDGNIGMDSQGRLIDDKGRLVDDEGNLVDENGRKLLNGDFGQDVNGRLVDDKGRLVDEDGNLVDEFGKKLGKHSNGYNVNGDTVDEDGNIIDSRDALVADRNKELEQQQHTPIAVAIPDDESDEVILDQAHQGLREEAKDKVVSDQAQEELKNKSNGEDVSNQYHQTAGNVPVEGQSNELHNNFDNVADRNDTVLKEKESLRQETDKDQSKLKKTTIPTPIGSTVPKVNQANDSETNTGLGMAKDNQSIREPKKTTESSKSNKSKSTSNKTGKSKEPSKAKSAVEYLSKTGKNVYTSADKALAKAPKGSLAGMTYEAKNEAIKLGKGTAKVAKVTAKGATKTGKAVKKSTMSVKDYIAKYSEQKPTDKKS</sequence>
<proteinExistence type="predicted"/>
<feature type="region of interest" description="Disordered" evidence="1">
    <location>
        <begin position="1028"/>
        <end position="1142"/>
    </location>
</feature>
<feature type="transmembrane region" description="Helical" evidence="2">
    <location>
        <begin position="573"/>
        <end position="596"/>
    </location>
</feature>
<dbReference type="RefSeq" id="WP_162166414.1">
    <property type="nucleotide sequence ID" value="NZ_CP039730.1"/>
</dbReference>
<feature type="compositionally biased region" description="Polar residues" evidence="1">
    <location>
        <begin position="1028"/>
        <end position="1044"/>
    </location>
</feature>
<feature type="compositionally biased region" description="Basic and acidic residues" evidence="1">
    <location>
        <begin position="1106"/>
        <end position="1116"/>
    </location>
</feature>
<dbReference type="EMBL" id="CP039730">
    <property type="protein sequence ID" value="QHT44860.1"/>
    <property type="molecule type" value="Genomic_DNA"/>
</dbReference>
<dbReference type="AlphaFoldDB" id="A0A3G1TV41"/>
<feature type="compositionally biased region" description="Low complexity" evidence="1">
    <location>
        <begin position="1117"/>
        <end position="1130"/>
    </location>
</feature>
<protein>
    <submittedName>
        <fullName evidence="3">Uncharacterized protein</fullName>
    </submittedName>
</protein>
<evidence type="ECO:0000256" key="1">
    <source>
        <dbReference type="SAM" id="MobiDB-lite"/>
    </source>
</evidence>
<feature type="transmembrane region" description="Helical" evidence="2">
    <location>
        <begin position="539"/>
        <end position="561"/>
    </location>
</feature>
<name>A0A3G1TV41_ENTFC</name>
<feature type="transmembrane region" description="Helical" evidence="2">
    <location>
        <begin position="227"/>
        <end position="247"/>
    </location>
</feature>
<evidence type="ECO:0000313" key="3">
    <source>
        <dbReference type="EMBL" id="AYF52791.1"/>
    </source>
</evidence>
<keyword evidence="3" id="KW-0614">Plasmid</keyword>
<accession>A0A3G1TV41</accession>
<evidence type="ECO:0000313" key="4">
    <source>
        <dbReference type="EMBL" id="QHT44860.1"/>
    </source>
</evidence>
<geneLocation type="plasmid" evidence="4">
    <name>pZY2</name>
</geneLocation>
<keyword evidence="2" id="KW-1133">Transmembrane helix</keyword>
<geneLocation type="plasmid" evidence="3">
    <name>pEMSRR6</name>
</geneLocation>
<feature type="transmembrane region" description="Helical" evidence="2">
    <location>
        <begin position="16"/>
        <end position="37"/>
    </location>
</feature>
<feature type="transmembrane region" description="Helical" evidence="2">
    <location>
        <begin position="602"/>
        <end position="619"/>
    </location>
</feature>
<feature type="compositionally biased region" description="Polar residues" evidence="1">
    <location>
        <begin position="1075"/>
        <end position="1098"/>
    </location>
</feature>
<keyword evidence="2" id="KW-0812">Transmembrane</keyword>
<reference evidence="4" key="2">
    <citation type="journal article" date="2020" name="J. Antimicrob. Chemother.">
        <title>Tandem amplification of the vanM gene cluster drives vancomycin resistance in vancomycin-variable enterococci.</title>
        <authorList>
            <person name="Sun L."/>
            <person name="Chen Y."/>
            <person name="Hua X."/>
            <person name="Chen Y."/>
            <person name="Hong J."/>
            <person name="Wu X."/>
            <person name="Jiang Y."/>
            <person name="van Schaik W."/>
            <person name="Qu T."/>
            <person name="Yu Y."/>
        </authorList>
    </citation>
    <scope>NUCLEOTIDE SEQUENCE [LARGE SCALE GENOMIC DNA]</scope>
    <source>
        <strain evidence="4">ZY2</strain>
        <plasmid evidence="4">pZY2</plasmid>
    </source>
</reference>